<feature type="binding site" evidence="3">
    <location>
        <begin position="28"/>
        <end position="33"/>
    </location>
    <ligand>
        <name>NAD(+)</name>
        <dbReference type="ChEBI" id="CHEBI:57540"/>
    </ligand>
</feature>
<evidence type="ECO:0000256" key="2">
    <source>
        <dbReference type="ARBA" id="ARBA00023027"/>
    </source>
</evidence>
<evidence type="ECO:0000256" key="4">
    <source>
        <dbReference type="RuleBase" id="RU003369"/>
    </source>
</evidence>
<dbReference type="PIRSF" id="PIRSF000102">
    <property type="entry name" value="Lac_mal_DH"/>
    <property type="match status" value="1"/>
</dbReference>
<accession>A0A7R8UMB7</accession>
<evidence type="ECO:0000259" key="6">
    <source>
        <dbReference type="Pfam" id="PF02866"/>
    </source>
</evidence>
<dbReference type="PRINTS" id="PR00086">
    <property type="entry name" value="LLDHDRGNASE"/>
</dbReference>
<evidence type="ECO:0008006" key="9">
    <source>
        <dbReference type="Google" id="ProtNLM"/>
    </source>
</evidence>
<feature type="domain" description="Lactate/malate dehydrogenase C-terminal" evidence="6">
    <location>
        <begin position="164"/>
        <end position="328"/>
    </location>
</feature>
<dbReference type="InParanoid" id="A0A7R8UMB7"/>
<dbReference type="Pfam" id="PF02866">
    <property type="entry name" value="Ldh_1_C"/>
    <property type="match status" value="1"/>
</dbReference>
<gene>
    <name evidence="7" type="ORF">HERILL_LOCUS6414</name>
</gene>
<keyword evidence="1 4" id="KW-0560">Oxidoreductase</keyword>
<dbReference type="EMBL" id="LR899010">
    <property type="protein sequence ID" value="CAD7083456.1"/>
    <property type="molecule type" value="Genomic_DNA"/>
</dbReference>
<proteinExistence type="inferred from homology"/>
<dbReference type="GO" id="GO:0004459">
    <property type="term" value="F:L-lactate dehydrogenase (NAD+) activity"/>
    <property type="evidence" value="ECO:0007669"/>
    <property type="project" value="TreeGrafter"/>
</dbReference>
<protein>
    <recommendedName>
        <fullName evidence="9">L-lactate dehydrogenase</fullName>
    </recommendedName>
</protein>
<evidence type="ECO:0000256" key="1">
    <source>
        <dbReference type="ARBA" id="ARBA00023002"/>
    </source>
</evidence>
<organism evidence="7 8">
    <name type="scientific">Hermetia illucens</name>
    <name type="common">Black soldier fly</name>
    <dbReference type="NCBI Taxonomy" id="343691"/>
    <lineage>
        <taxon>Eukaryota</taxon>
        <taxon>Metazoa</taxon>
        <taxon>Ecdysozoa</taxon>
        <taxon>Arthropoda</taxon>
        <taxon>Hexapoda</taxon>
        <taxon>Insecta</taxon>
        <taxon>Pterygota</taxon>
        <taxon>Neoptera</taxon>
        <taxon>Endopterygota</taxon>
        <taxon>Diptera</taxon>
        <taxon>Brachycera</taxon>
        <taxon>Stratiomyomorpha</taxon>
        <taxon>Stratiomyidae</taxon>
        <taxon>Hermetiinae</taxon>
        <taxon>Hermetia</taxon>
    </lineage>
</organism>
<dbReference type="Proteomes" id="UP000594454">
    <property type="component" value="Chromosome 2"/>
</dbReference>
<name>A0A7R8UMB7_HERIL</name>
<dbReference type="AlphaFoldDB" id="A0A7R8UMB7"/>
<feature type="binding site" evidence="3">
    <location>
        <position position="53"/>
    </location>
    <ligand>
        <name>NAD(+)</name>
        <dbReference type="ChEBI" id="CHEBI:57540"/>
    </ligand>
</feature>
<dbReference type="InterPro" id="IPR001236">
    <property type="entry name" value="Lactate/malate_DH_N"/>
</dbReference>
<sequence length="334" mass="36763">MAAFSTDFFMEKVSAKRATFDRKVTIVGADKVGTACANALLNRKVASEICIVDTHHSSVLAEILDIQHGATFVNNAKVTGGKDYSLSSGSQVIIIATDATHKTRESRPDIIQRNIHVMKDVIPKIMAHNKNPILLILGRPCEVMTFLAWKVSGLPKNRVFGIGTSIDTARFRYFLSERLGVAPTECTGWIIGEEGDLSIPVWSSLNVGGIRLRDVYPNIGKQDKDKDNWASLHKQVVDVSYEILESKGYANWGVSMACATIVHDIFNNTGCIRAVCTAAMNQYGIDKNIFLSFPSVITSDGVTNVVKLPLDQDEVAKIQEVARNVYKKMCQLKV</sequence>
<evidence type="ECO:0000256" key="3">
    <source>
        <dbReference type="PIRSR" id="PIRSR000102-3"/>
    </source>
</evidence>
<dbReference type="Gene3D" id="3.90.110.10">
    <property type="entry name" value="Lactate dehydrogenase/glycoside hydrolase, family 4, C-terminal"/>
    <property type="match status" value="1"/>
</dbReference>
<keyword evidence="8" id="KW-1185">Reference proteome</keyword>
<dbReference type="InterPro" id="IPR036291">
    <property type="entry name" value="NAD(P)-bd_dom_sf"/>
</dbReference>
<dbReference type="PANTHER" id="PTHR43128">
    <property type="entry name" value="L-2-HYDROXYCARBOXYLATE DEHYDROGENASE (NAD(P)(+))"/>
    <property type="match status" value="1"/>
</dbReference>
<evidence type="ECO:0000313" key="8">
    <source>
        <dbReference type="Proteomes" id="UP000594454"/>
    </source>
</evidence>
<dbReference type="GO" id="GO:0006089">
    <property type="term" value="P:lactate metabolic process"/>
    <property type="evidence" value="ECO:0007669"/>
    <property type="project" value="TreeGrafter"/>
</dbReference>
<evidence type="ECO:0000313" key="7">
    <source>
        <dbReference type="EMBL" id="CAD7083456.1"/>
    </source>
</evidence>
<dbReference type="InterPro" id="IPR022383">
    <property type="entry name" value="Lactate/malate_DH_C"/>
</dbReference>
<dbReference type="PANTHER" id="PTHR43128:SF16">
    <property type="entry name" value="L-LACTATE DEHYDROGENASE"/>
    <property type="match status" value="1"/>
</dbReference>
<dbReference type="SUPFAM" id="SSF51735">
    <property type="entry name" value="NAD(P)-binding Rossmann-fold domains"/>
    <property type="match status" value="1"/>
</dbReference>
<dbReference type="SUPFAM" id="SSF56327">
    <property type="entry name" value="LDH C-terminal domain-like"/>
    <property type="match status" value="1"/>
</dbReference>
<dbReference type="Pfam" id="PF00056">
    <property type="entry name" value="Ldh_1_N"/>
    <property type="match status" value="1"/>
</dbReference>
<dbReference type="OrthoDB" id="5405561at2759"/>
<feature type="binding site" evidence="3">
    <location>
        <position position="114"/>
    </location>
    <ligand>
        <name>NAD(+)</name>
        <dbReference type="ChEBI" id="CHEBI:57540"/>
    </ligand>
</feature>
<dbReference type="InterPro" id="IPR001557">
    <property type="entry name" value="L-lactate/malate_DH"/>
</dbReference>
<feature type="domain" description="Lactate/malate dehydrogenase N-terminal" evidence="5">
    <location>
        <begin position="23"/>
        <end position="161"/>
    </location>
</feature>
<keyword evidence="2 3" id="KW-0520">NAD</keyword>
<dbReference type="Gene3D" id="3.40.50.720">
    <property type="entry name" value="NAD(P)-binding Rossmann-like Domain"/>
    <property type="match status" value="1"/>
</dbReference>
<evidence type="ECO:0000259" key="5">
    <source>
        <dbReference type="Pfam" id="PF00056"/>
    </source>
</evidence>
<dbReference type="InterPro" id="IPR015955">
    <property type="entry name" value="Lactate_DH/Glyco_Ohase_4_C"/>
</dbReference>
<comment type="similarity">
    <text evidence="4">Belongs to the LDH/MDH superfamily.</text>
</comment>
<reference evidence="7 8" key="1">
    <citation type="submission" date="2020-11" db="EMBL/GenBank/DDBJ databases">
        <authorList>
            <person name="Wallbank WR R."/>
            <person name="Pardo Diaz C."/>
            <person name="Kozak K."/>
            <person name="Martin S."/>
            <person name="Jiggins C."/>
            <person name="Moest M."/>
            <person name="Warren A I."/>
            <person name="Generalovic N T."/>
            <person name="Byers J.R.P. K."/>
            <person name="Montejo-Kovacevich G."/>
            <person name="Yen C E."/>
        </authorList>
    </citation>
    <scope>NUCLEOTIDE SEQUENCE [LARGE SCALE GENOMIC DNA]</scope>
</reference>